<feature type="region of interest" description="Disordered" evidence="1">
    <location>
        <begin position="46"/>
        <end position="66"/>
    </location>
</feature>
<dbReference type="Gene3D" id="1.10.287.3160">
    <property type="match status" value="1"/>
</dbReference>
<keyword evidence="3" id="KW-1185">Reference proteome</keyword>
<evidence type="ECO:0000259" key="2">
    <source>
        <dbReference type="Pfam" id="PF11560"/>
    </source>
</evidence>
<gene>
    <name evidence="4" type="primary">LOC121394217</name>
</gene>
<accession>A0A8J1KT66</accession>
<dbReference type="KEGG" id="xla:121394217"/>
<feature type="domain" description="Lamina-associated polypeptide 2 alpha C-terminal" evidence="2">
    <location>
        <begin position="218"/>
        <end position="423"/>
    </location>
</feature>
<sequence length="490" mass="55517">MQQEPFAGWESLNVSSVAGLPVGDLGELYSYLYLLLFFQSMSSRSRRSRSSSRGSPRRRSHHSRKAVEKECSICDNPAMHNKKVCLMCWESMSGKRADDQWSAMRDWFKESMSKSLEDLVGTVTANVIQKVGPSAPVMGKESRDPKVPAECEARQQGAARCSLSATSEEEEELIVLDEDSSFDLDLIEPLVKAVRKVLELEDTEQEKKQDRMFKSSGKKDLVFPVHDVLKDIIKEEWAVPDKKYSEPRHMKKMYPYAEGDVSRWTNPPKVDAAITRVARKTTLPVDEGVSLKDPVERRQDTVLRKAYSVSGLLCKPAVAVTCVAKASKIWLQEIETELQLAGDKDKVGHLVGDIKVAIDFITDASLEVLKLAARNMGYAVAARRMLWLKHWQADTPSKFNLCALPFEGELLFGPKLDSIISKASAGKSSFLPQERRVRRQPVRAGWADRMPFKDAKTYRPGRQFDRQPFWRNRGQNQLKKEFKQGKPKSF</sequence>
<dbReference type="RefSeq" id="XP_041420501.1">
    <property type="nucleotide sequence ID" value="XM_041564567.1"/>
</dbReference>
<proteinExistence type="predicted"/>
<name>A0A8J1KT66_XENLA</name>
<dbReference type="InterPro" id="IPR021623">
    <property type="entry name" value="LAP2alpha_C"/>
</dbReference>
<dbReference type="GeneID" id="121394217"/>
<evidence type="ECO:0000313" key="3">
    <source>
        <dbReference type="Proteomes" id="UP000186698"/>
    </source>
</evidence>
<organism evidence="3 4">
    <name type="scientific">Xenopus laevis</name>
    <name type="common">African clawed frog</name>
    <dbReference type="NCBI Taxonomy" id="8355"/>
    <lineage>
        <taxon>Eukaryota</taxon>
        <taxon>Metazoa</taxon>
        <taxon>Chordata</taxon>
        <taxon>Craniata</taxon>
        <taxon>Vertebrata</taxon>
        <taxon>Euteleostomi</taxon>
        <taxon>Amphibia</taxon>
        <taxon>Batrachia</taxon>
        <taxon>Anura</taxon>
        <taxon>Pipoidea</taxon>
        <taxon>Pipidae</taxon>
        <taxon>Xenopodinae</taxon>
        <taxon>Xenopus</taxon>
        <taxon>Xenopus</taxon>
    </lineage>
</organism>
<dbReference type="Pfam" id="PF11560">
    <property type="entry name" value="LAP2alpha"/>
    <property type="match status" value="1"/>
</dbReference>
<evidence type="ECO:0000256" key="1">
    <source>
        <dbReference type="SAM" id="MobiDB-lite"/>
    </source>
</evidence>
<dbReference type="Proteomes" id="UP000186698">
    <property type="component" value="Chromosome 5S"/>
</dbReference>
<evidence type="ECO:0000313" key="4">
    <source>
        <dbReference type="RefSeq" id="XP_041420501.1"/>
    </source>
</evidence>
<dbReference type="AlphaFoldDB" id="A0A8J1KT66"/>
<protein>
    <submittedName>
        <fullName evidence="4">Uncharacterized protein LOC121394217 isoform X1</fullName>
    </submittedName>
</protein>
<feature type="compositionally biased region" description="Basic residues" evidence="1">
    <location>
        <begin position="46"/>
        <end position="64"/>
    </location>
</feature>
<reference evidence="4" key="1">
    <citation type="submission" date="2025-08" db="UniProtKB">
        <authorList>
            <consortium name="RefSeq"/>
        </authorList>
    </citation>
    <scope>IDENTIFICATION</scope>
    <source>
        <strain evidence="4">J_2021</strain>
        <tissue evidence="4">Erythrocytes</tissue>
    </source>
</reference>